<comment type="caution">
    <text evidence="2">The sequence shown here is derived from an EMBL/GenBank/DDBJ whole genome shotgun (WGS) entry which is preliminary data.</text>
</comment>
<keyword evidence="2" id="KW-0808">Transferase</keyword>
<dbReference type="OrthoDB" id="250650at2759"/>
<dbReference type="EMBL" id="MKGL01000005">
    <property type="protein sequence ID" value="RNF12430.1"/>
    <property type="molecule type" value="Genomic_DNA"/>
</dbReference>
<evidence type="ECO:0000313" key="3">
    <source>
        <dbReference type="Proteomes" id="UP000283634"/>
    </source>
</evidence>
<name>A0A3R7P433_TRYRA</name>
<feature type="chain" id="PRO_5018615654" evidence="1">
    <location>
        <begin position="21"/>
        <end position="402"/>
    </location>
</feature>
<organism evidence="2 3">
    <name type="scientific">Trypanosoma rangeli</name>
    <dbReference type="NCBI Taxonomy" id="5698"/>
    <lineage>
        <taxon>Eukaryota</taxon>
        <taxon>Discoba</taxon>
        <taxon>Euglenozoa</taxon>
        <taxon>Kinetoplastea</taxon>
        <taxon>Metakinetoplastina</taxon>
        <taxon>Trypanosomatida</taxon>
        <taxon>Trypanosomatidae</taxon>
        <taxon>Trypanosoma</taxon>
        <taxon>Herpetosoma</taxon>
    </lineage>
</organism>
<proteinExistence type="predicted"/>
<dbReference type="GO" id="GO:0016740">
    <property type="term" value="F:transferase activity"/>
    <property type="evidence" value="ECO:0007669"/>
    <property type="project" value="UniProtKB-KW"/>
</dbReference>
<reference evidence="2 3" key="1">
    <citation type="journal article" date="2018" name="BMC Genomics">
        <title>Genomic comparison of Trypanosoma conorhini and Trypanosoma rangeli to Trypanosoma cruzi strains of high and low virulence.</title>
        <authorList>
            <person name="Bradwell K.R."/>
            <person name="Koparde V.N."/>
            <person name="Matveyev A.V."/>
            <person name="Serrano M.G."/>
            <person name="Alves J.M."/>
            <person name="Parikh H."/>
            <person name="Huang B."/>
            <person name="Lee V."/>
            <person name="Espinosa-Alvarez O."/>
            <person name="Ortiz P.A."/>
            <person name="Costa-Martins A.G."/>
            <person name="Teixeira M.M."/>
            <person name="Buck G.A."/>
        </authorList>
    </citation>
    <scope>NUCLEOTIDE SEQUENCE [LARGE SCALE GENOMIC DNA]</scope>
    <source>
        <strain evidence="2 3">AM80</strain>
    </source>
</reference>
<feature type="signal peptide" evidence="1">
    <location>
        <begin position="1"/>
        <end position="20"/>
    </location>
</feature>
<keyword evidence="1" id="KW-0732">Signal</keyword>
<keyword evidence="3" id="KW-1185">Reference proteome</keyword>
<accession>A0A3R7P433</accession>
<dbReference type="VEuPathDB" id="TriTrypDB:TRSC58_04390"/>
<evidence type="ECO:0000313" key="2">
    <source>
        <dbReference type="EMBL" id="RNF12430.1"/>
    </source>
</evidence>
<dbReference type="RefSeq" id="XP_029242738.1">
    <property type="nucleotide sequence ID" value="XM_029377366.1"/>
</dbReference>
<dbReference type="EC" id="2.7.-.-" evidence="2"/>
<sequence>MGILIFWQPFVLLPFWGKDAEPHGPASPPAASSSSPYFLGENTTAHAVTTATRVKISTDDEFDREALHLVKMNLQQQEKMPPEAGKHVPCGGILRCALLSSLTLKACLTIFREVYDEVTEQEGGAPVTLMFLSSAKCWKKTTTNSKARDFLEGSNRSIMDRLSSQISRMRKKAEASGLRFPSSQTLYAGVLKADARRSANVSSNFPSGLSHMFGSVFSDVQVLSVRYLPQSSLVSFSALEESVAAVVGAATTTYVLMSPSSSPLRALASTEALRKVATKQGCAFIHLRSDIVYEWNDGSPLGALVVRIRCPKRLFTGEGKTLHEFPPGYRMDTKEGVTPPLLCEHLPQRIRLSRAIKYGSKTAIFHGQWREQNVIVKLFHPYQYFSFRGFHDFVHERRGGVH</sequence>
<gene>
    <name evidence="2" type="ORF">TraAM80_00282</name>
</gene>
<dbReference type="GeneID" id="40324215"/>
<protein>
    <submittedName>
        <fullName evidence="2">Transferase</fullName>
        <ecNumber evidence="2">2.7.-.-</ecNumber>
    </submittedName>
</protein>
<evidence type="ECO:0000256" key="1">
    <source>
        <dbReference type="SAM" id="SignalP"/>
    </source>
</evidence>
<dbReference type="Proteomes" id="UP000283634">
    <property type="component" value="Unassembled WGS sequence"/>
</dbReference>
<dbReference type="AlphaFoldDB" id="A0A3R7P433"/>